<feature type="compositionally biased region" description="Polar residues" evidence="1">
    <location>
        <begin position="45"/>
        <end position="61"/>
    </location>
</feature>
<reference evidence="2 4" key="1">
    <citation type="submission" date="2017-11" db="EMBL/GenBank/DDBJ databases">
        <title>De novo assembly and phasing of dikaryotic genomes from two isolates of Puccinia coronata f. sp. avenae, the causal agent of oat crown rust.</title>
        <authorList>
            <person name="Miller M.E."/>
            <person name="Zhang Y."/>
            <person name="Omidvar V."/>
            <person name="Sperschneider J."/>
            <person name="Schwessinger B."/>
            <person name="Raley C."/>
            <person name="Palmer J.M."/>
            <person name="Garnica D."/>
            <person name="Upadhyaya N."/>
            <person name="Rathjen J."/>
            <person name="Taylor J.M."/>
            <person name="Park R.F."/>
            <person name="Dodds P.N."/>
            <person name="Hirsch C.D."/>
            <person name="Kianian S.F."/>
            <person name="Figueroa M."/>
        </authorList>
    </citation>
    <scope>NUCLEOTIDE SEQUENCE [LARGE SCALE GENOMIC DNA]</scope>
    <source>
        <strain evidence="2">12NC29</strain>
    </source>
</reference>
<gene>
    <name evidence="3" type="ORF">PCANC_09383</name>
    <name evidence="2" type="ORF">PCANC_25604</name>
</gene>
<evidence type="ECO:0000313" key="3">
    <source>
        <dbReference type="EMBL" id="PLW47982.1"/>
    </source>
</evidence>
<protein>
    <submittedName>
        <fullName evidence="2">Uncharacterized protein</fullName>
    </submittedName>
</protein>
<comment type="caution">
    <text evidence="2">The sequence shown here is derived from an EMBL/GenBank/DDBJ whole genome shotgun (WGS) entry which is preliminary data.</text>
</comment>
<dbReference type="Proteomes" id="UP000235388">
    <property type="component" value="Unassembled WGS sequence"/>
</dbReference>
<evidence type="ECO:0000313" key="4">
    <source>
        <dbReference type="Proteomes" id="UP000235388"/>
    </source>
</evidence>
<evidence type="ECO:0000256" key="1">
    <source>
        <dbReference type="SAM" id="MobiDB-lite"/>
    </source>
</evidence>
<dbReference type="AlphaFoldDB" id="A0A2N5S260"/>
<name>A0A2N5S260_9BASI</name>
<proteinExistence type="predicted"/>
<dbReference type="EMBL" id="PGCJ01001235">
    <property type="protein sequence ID" value="PLW07335.1"/>
    <property type="molecule type" value="Genomic_DNA"/>
</dbReference>
<feature type="compositionally biased region" description="Polar residues" evidence="1">
    <location>
        <begin position="28"/>
        <end position="37"/>
    </location>
</feature>
<accession>A0A2N5S260</accession>
<evidence type="ECO:0000313" key="2">
    <source>
        <dbReference type="EMBL" id="PLW07335.1"/>
    </source>
</evidence>
<sequence>MPAGILPPPPGMTHSGALHSLTQYYTPLGTSSMNNPNMIPLGRQQPHNSHGTRTQASTQPAGKQPGMHTATAPENLDVEEPVFLNAGFSGVPASDINPQETLFDSGASHHLTGDKSVLFNFTTLNVPIAFVSLCDAKG</sequence>
<feature type="region of interest" description="Disordered" evidence="1">
    <location>
        <begin position="28"/>
        <end position="74"/>
    </location>
</feature>
<dbReference type="EMBL" id="PGCJ01000106">
    <property type="protein sequence ID" value="PLW47982.1"/>
    <property type="molecule type" value="Genomic_DNA"/>
</dbReference>
<organism evidence="2 4">
    <name type="scientific">Puccinia coronata f. sp. avenae</name>
    <dbReference type="NCBI Taxonomy" id="200324"/>
    <lineage>
        <taxon>Eukaryota</taxon>
        <taxon>Fungi</taxon>
        <taxon>Dikarya</taxon>
        <taxon>Basidiomycota</taxon>
        <taxon>Pucciniomycotina</taxon>
        <taxon>Pucciniomycetes</taxon>
        <taxon>Pucciniales</taxon>
        <taxon>Pucciniaceae</taxon>
        <taxon>Puccinia</taxon>
    </lineage>
</organism>
<keyword evidence="4" id="KW-1185">Reference proteome</keyword>